<keyword evidence="2" id="KW-1185">Reference proteome</keyword>
<name>A0A511NBP0_DEIC1</name>
<organism evidence="1 2">
    <name type="scientific">Deinococcus cellulosilyticus (strain DSM 18568 / NBRC 106333 / KACC 11606 / 5516J-15)</name>
    <dbReference type="NCBI Taxonomy" id="1223518"/>
    <lineage>
        <taxon>Bacteria</taxon>
        <taxon>Thermotogati</taxon>
        <taxon>Deinococcota</taxon>
        <taxon>Deinococci</taxon>
        <taxon>Deinococcales</taxon>
        <taxon>Deinococcaceae</taxon>
        <taxon>Deinococcus</taxon>
    </lineage>
</organism>
<dbReference type="Proteomes" id="UP000321306">
    <property type="component" value="Unassembled WGS sequence"/>
</dbReference>
<sequence>MSNPADLNLSELERKQKLRLALLMHFYDLKEKHRQPPVTIHAVYQKFPETEHRPICDALEYLEHEGLLLRKERPSPETYCITHEGLKEAEQAIEFPDLRTVHFSQRVVNIYMKTVYLQQGNNNQQVIPSPAENDPKP</sequence>
<dbReference type="AlphaFoldDB" id="A0A511NBP0"/>
<evidence type="ECO:0000313" key="2">
    <source>
        <dbReference type="Proteomes" id="UP000321306"/>
    </source>
</evidence>
<proteinExistence type="predicted"/>
<protein>
    <submittedName>
        <fullName evidence="1">Uncharacterized protein</fullName>
    </submittedName>
</protein>
<gene>
    <name evidence="1" type="ORF">DC3_56210</name>
</gene>
<dbReference type="RefSeq" id="WP_146891620.1">
    <property type="nucleotide sequence ID" value="NZ_BJXB01000051.1"/>
</dbReference>
<comment type="caution">
    <text evidence="1">The sequence shown here is derived from an EMBL/GenBank/DDBJ whole genome shotgun (WGS) entry which is preliminary data.</text>
</comment>
<reference evidence="1 2" key="1">
    <citation type="submission" date="2019-07" db="EMBL/GenBank/DDBJ databases">
        <title>Whole genome shotgun sequence of Deinococcus cellulosilyticus NBRC 106333.</title>
        <authorList>
            <person name="Hosoyama A."/>
            <person name="Uohara A."/>
            <person name="Ohji S."/>
            <person name="Ichikawa N."/>
        </authorList>
    </citation>
    <scope>NUCLEOTIDE SEQUENCE [LARGE SCALE GENOMIC DNA]</scope>
    <source>
        <strain evidence="1 2">NBRC 106333</strain>
    </source>
</reference>
<dbReference type="EMBL" id="BJXB01000051">
    <property type="protein sequence ID" value="GEM49986.1"/>
    <property type="molecule type" value="Genomic_DNA"/>
</dbReference>
<accession>A0A511NBP0</accession>
<evidence type="ECO:0000313" key="1">
    <source>
        <dbReference type="EMBL" id="GEM49986.1"/>
    </source>
</evidence>